<dbReference type="InterPro" id="IPR019953">
    <property type="entry name" value="OHR"/>
</dbReference>
<dbReference type="Gene3D" id="2.20.25.10">
    <property type="match status" value="1"/>
</dbReference>
<dbReference type="Gene3D" id="3.30.300.20">
    <property type="match status" value="1"/>
</dbReference>
<organism evidence="2 3">
    <name type="scientific">Coemansia brasiliensis</name>
    <dbReference type="NCBI Taxonomy" id="2650707"/>
    <lineage>
        <taxon>Eukaryota</taxon>
        <taxon>Fungi</taxon>
        <taxon>Fungi incertae sedis</taxon>
        <taxon>Zoopagomycota</taxon>
        <taxon>Kickxellomycotina</taxon>
        <taxon>Kickxellomycetes</taxon>
        <taxon>Kickxellales</taxon>
        <taxon>Kickxellaceae</taxon>
        <taxon>Coemansia</taxon>
    </lineage>
</organism>
<dbReference type="AlphaFoldDB" id="A0A9W8I150"/>
<dbReference type="EMBL" id="JANBUW010001540">
    <property type="protein sequence ID" value="KAJ2843054.1"/>
    <property type="molecule type" value="Genomic_DNA"/>
</dbReference>
<comment type="similarity">
    <text evidence="1">Belongs to the OsmC/Ohr family.</text>
</comment>
<dbReference type="Proteomes" id="UP001139887">
    <property type="component" value="Unassembled WGS sequence"/>
</dbReference>
<dbReference type="InterPro" id="IPR015946">
    <property type="entry name" value="KH_dom-like_a/b"/>
</dbReference>
<reference evidence="2" key="1">
    <citation type="submission" date="2022-07" db="EMBL/GenBank/DDBJ databases">
        <title>Phylogenomic reconstructions and comparative analyses of Kickxellomycotina fungi.</title>
        <authorList>
            <person name="Reynolds N.K."/>
            <person name="Stajich J.E."/>
            <person name="Barry K."/>
            <person name="Grigoriev I.V."/>
            <person name="Crous P."/>
            <person name="Smith M.E."/>
        </authorList>
    </citation>
    <scope>NUCLEOTIDE SEQUENCE</scope>
    <source>
        <strain evidence="2">NRRL 1566</strain>
    </source>
</reference>
<sequence length="171" mass="17811">MSMPIIRTIARTGSRLPRAASIAAVGRRFISIKPMYTAEVKTTGGRNGHAVSSDNVLDVGLTFPKSLGGPGLPGKTNPEQLFAAGYAACFQGAMGLAAAGMDIKLPESNTVTAAVHIGKHPDGGFGLGAELRINVPGMDKDTVQKVADKAHELCPYSRATRGNIEVKLVVV</sequence>
<dbReference type="PANTHER" id="PTHR33797">
    <property type="entry name" value="ORGANIC HYDROPEROXIDE RESISTANCE PROTEIN-LIKE"/>
    <property type="match status" value="1"/>
</dbReference>
<evidence type="ECO:0000313" key="3">
    <source>
        <dbReference type="Proteomes" id="UP001139887"/>
    </source>
</evidence>
<dbReference type="InterPro" id="IPR036102">
    <property type="entry name" value="OsmC/Ohrsf"/>
</dbReference>
<evidence type="ECO:0000313" key="2">
    <source>
        <dbReference type="EMBL" id="KAJ2843054.1"/>
    </source>
</evidence>
<protein>
    <recommendedName>
        <fullName evidence="4">Organic hydroperoxide resistance protein</fullName>
    </recommendedName>
</protein>
<evidence type="ECO:0000256" key="1">
    <source>
        <dbReference type="ARBA" id="ARBA00007378"/>
    </source>
</evidence>
<dbReference type="SUPFAM" id="SSF82784">
    <property type="entry name" value="OsmC-like"/>
    <property type="match status" value="1"/>
</dbReference>
<dbReference type="InterPro" id="IPR003718">
    <property type="entry name" value="OsmC/Ohr_fam"/>
</dbReference>
<gene>
    <name evidence="2" type="ORF">IWW36_005685</name>
</gene>
<dbReference type="NCBIfam" id="TIGR03561">
    <property type="entry name" value="organ_hyd_perox"/>
    <property type="match status" value="1"/>
</dbReference>
<keyword evidence="3" id="KW-1185">Reference proteome</keyword>
<dbReference type="PANTHER" id="PTHR33797:SF2">
    <property type="entry name" value="ORGANIC HYDROPEROXIDE RESISTANCE PROTEIN-LIKE"/>
    <property type="match status" value="1"/>
</dbReference>
<dbReference type="Pfam" id="PF02566">
    <property type="entry name" value="OsmC"/>
    <property type="match status" value="1"/>
</dbReference>
<evidence type="ECO:0008006" key="4">
    <source>
        <dbReference type="Google" id="ProtNLM"/>
    </source>
</evidence>
<dbReference type="GO" id="GO:0006979">
    <property type="term" value="P:response to oxidative stress"/>
    <property type="evidence" value="ECO:0007669"/>
    <property type="project" value="InterPro"/>
</dbReference>
<accession>A0A9W8I150</accession>
<name>A0A9W8I150_9FUNG</name>
<proteinExistence type="inferred from homology"/>
<comment type="caution">
    <text evidence="2">The sequence shown here is derived from an EMBL/GenBank/DDBJ whole genome shotgun (WGS) entry which is preliminary data.</text>
</comment>
<dbReference type="OrthoDB" id="60422at2759"/>